<dbReference type="AlphaFoldDB" id="A0A564TMI9"/>
<name>A0A564TMI9_STRCV</name>
<dbReference type="OrthoDB" id="1986460at2"/>
<proteinExistence type="predicted"/>
<dbReference type="EMBL" id="CABHMZ010000026">
    <property type="protein sequence ID" value="VUX08449.1"/>
    <property type="molecule type" value="Genomic_DNA"/>
</dbReference>
<dbReference type="Proteomes" id="UP000385544">
    <property type="component" value="Unassembled WGS sequence"/>
</dbReference>
<sequence length="122" mass="14195">MSNKEQKLRNNLYKILTEYLLHDSKNTLHSLKANQENFLDQLAAFRMETTLPIAIKHDVKYQKAQKKCNKANEKIRDLNLTPQQWDTVDAAITAENISSIEYIRIAYKQGIIDAFSILRETL</sequence>
<organism evidence="1 2">
    <name type="scientific">Streptococcus constellatus</name>
    <dbReference type="NCBI Taxonomy" id="76860"/>
    <lineage>
        <taxon>Bacteria</taxon>
        <taxon>Bacillati</taxon>
        <taxon>Bacillota</taxon>
        <taxon>Bacilli</taxon>
        <taxon>Lactobacillales</taxon>
        <taxon>Streptococcaceae</taxon>
        <taxon>Streptococcus</taxon>
        <taxon>Streptococcus anginosus group</taxon>
    </lineage>
</organism>
<evidence type="ECO:0000313" key="2">
    <source>
        <dbReference type="Proteomes" id="UP000385544"/>
    </source>
</evidence>
<dbReference type="RefSeq" id="WP_144210479.1">
    <property type="nucleotide sequence ID" value="NZ_CABHMZ010000026.1"/>
</dbReference>
<gene>
    <name evidence="1" type="ORF">SCSS39_01757</name>
</gene>
<evidence type="ECO:0000313" key="1">
    <source>
        <dbReference type="EMBL" id="VUX08449.1"/>
    </source>
</evidence>
<protein>
    <submittedName>
        <fullName evidence="1">Uncharacterized protein</fullName>
    </submittedName>
</protein>
<accession>A0A564TMI9</accession>
<reference evidence="1 2" key="1">
    <citation type="submission" date="2019-07" db="EMBL/GenBank/DDBJ databases">
        <authorList>
            <person name="Hibberd C M."/>
            <person name="Gehrig L. J."/>
            <person name="Chang H.-W."/>
            <person name="Venkatesh S."/>
        </authorList>
    </citation>
    <scope>NUCLEOTIDE SEQUENCE [LARGE SCALE GENOMIC DNA]</scope>
    <source>
        <strain evidence="1">Streptococcus_constellatus_SS_Bg39</strain>
    </source>
</reference>